<feature type="transmembrane region" description="Helical" evidence="8">
    <location>
        <begin position="394"/>
        <end position="417"/>
    </location>
</feature>
<feature type="transmembrane region" description="Helical" evidence="8">
    <location>
        <begin position="322"/>
        <end position="345"/>
    </location>
</feature>
<comment type="subcellular location">
    <subcellularLocation>
        <location evidence="1">Cell membrane</location>
        <topology evidence="1">Multi-pass membrane protein</topology>
    </subcellularLocation>
</comment>
<dbReference type="PANTHER" id="PTHR23503">
    <property type="entry name" value="SOLUTE CARRIER FAMILY 2"/>
    <property type="match status" value="1"/>
</dbReference>
<feature type="domain" description="Major facilitator superfamily (MFS) profile" evidence="9">
    <location>
        <begin position="1"/>
        <end position="447"/>
    </location>
</feature>
<dbReference type="AlphaFoldDB" id="N1PBE6"/>
<keyword evidence="12" id="KW-1185">Reference proteome</keyword>
<dbReference type="InterPro" id="IPR005828">
    <property type="entry name" value="MFS_sugar_transport-like"/>
</dbReference>
<organism evidence="10">
    <name type="scientific">Capitella teleta</name>
    <name type="common">Polychaete worm</name>
    <dbReference type="NCBI Taxonomy" id="283909"/>
    <lineage>
        <taxon>Eukaryota</taxon>
        <taxon>Metazoa</taxon>
        <taxon>Spiralia</taxon>
        <taxon>Lophotrochozoa</taxon>
        <taxon>Annelida</taxon>
        <taxon>Polychaeta</taxon>
        <taxon>Sedentaria</taxon>
        <taxon>Scolecida</taxon>
        <taxon>Capitellidae</taxon>
        <taxon>Capitella</taxon>
    </lineage>
</organism>
<proteinExistence type="inferred from homology"/>
<feature type="transmembrane region" description="Helical" evidence="8">
    <location>
        <begin position="169"/>
        <end position="190"/>
    </location>
</feature>
<evidence type="ECO:0000256" key="1">
    <source>
        <dbReference type="ARBA" id="ARBA00004651"/>
    </source>
</evidence>
<evidence type="ECO:0000313" key="12">
    <source>
        <dbReference type="Proteomes" id="UP000014760"/>
    </source>
</evidence>
<evidence type="ECO:0000256" key="8">
    <source>
        <dbReference type="SAM" id="Phobius"/>
    </source>
</evidence>
<feature type="transmembrane region" description="Helical" evidence="8">
    <location>
        <begin position="423"/>
        <end position="443"/>
    </location>
</feature>
<keyword evidence="3" id="KW-1003">Cell membrane</keyword>
<gene>
    <name evidence="10" type="ORF">CAPTEDRAFT_161693</name>
</gene>
<dbReference type="PROSITE" id="PS50850">
    <property type="entry name" value="MFS"/>
    <property type="match status" value="1"/>
</dbReference>
<reference evidence="10 12" key="2">
    <citation type="journal article" date="2013" name="Nature">
        <title>Insights into bilaterian evolution from three spiralian genomes.</title>
        <authorList>
            <person name="Simakov O."/>
            <person name="Marletaz F."/>
            <person name="Cho S.J."/>
            <person name="Edsinger-Gonzales E."/>
            <person name="Havlak P."/>
            <person name="Hellsten U."/>
            <person name="Kuo D.H."/>
            <person name="Larsson T."/>
            <person name="Lv J."/>
            <person name="Arendt D."/>
            <person name="Savage R."/>
            <person name="Osoegawa K."/>
            <person name="de Jong P."/>
            <person name="Grimwood J."/>
            <person name="Chapman J.A."/>
            <person name="Shapiro H."/>
            <person name="Aerts A."/>
            <person name="Otillar R.P."/>
            <person name="Terry A.Y."/>
            <person name="Boore J.L."/>
            <person name="Grigoriev I.V."/>
            <person name="Lindberg D.R."/>
            <person name="Seaver E.C."/>
            <person name="Weisblat D.A."/>
            <person name="Putnam N.H."/>
            <person name="Rokhsar D.S."/>
        </authorList>
    </citation>
    <scope>NUCLEOTIDE SEQUENCE</scope>
    <source>
        <strain evidence="10 12">I ESC-2004</strain>
    </source>
</reference>
<reference evidence="12" key="1">
    <citation type="submission" date="2012-12" db="EMBL/GenBank/DDBJ databases">
        <authorList>
            <person name="Hellsten U."/>
            <person name="Grimwood J."/>
            <person name="Chapman J.A."/>
            <person name="Shapiro H."/>
            <person name="Aerts A."/>
            <person name="Otillar R.P."/>
            <person name="Terry A.Y."/>
            <person name="Boore J.L."/>
            <person name="Simakov O."/>
            <person name="Marletaz F."/>
            <person name="Cho S.-J."/>
            <person name="Edsinger-Gonzales E."/>
            <person name="Havlak P."/>
            <person name="Kuo D.-H."/>
            <person name="Larsson T."/>
            <person name="Lv J."/>
            <person name="Arendt D."/>
            <person name="Savage R."/>
            <person name="Osoegawa K."/>
            <person name="de Jong P."/>
            <person name="Lindberg D.R."/>
            <person name="Seaver E.C."/>
            <person name="Weisblat D.A."/>
            <person name="Putnam N.H."/>
            <person name="Grigoriev I.V."/>
            <person name="Rokhsar D.S."/>
        </authorList>
    </citation>
    <scope>NUCLEOTIDE SEQUENCE</scope>
    <source>
        <strain evidence="12">I ESC-2004</strain>
    </source>
</reference>
<dbReference type="Proteomes" id="UP000014760">
    <property type="component" value="Unassembled WGS sequence"/>
</dbReference>
<dbReference type="InterPro" id="IPR045263">
    <property type="entry name" value="GLUT"/>
</dbReference>
<evidence type="ECO:0000256" key="2">
    <source>
        <dbReference type="ARBA" id="ARBA00022448"/>
    </source>
</evidence>
<feature type="transmembrane region" description="Helical" evidence="8">
    <location>
        <begin position="79"/>
        <end position="96"/>
    </location>
</feature>
<evidence type="ECO:0000313" key="10">
    <source>
        <dbReference type="EMBL" id="ELU18919.1"/>
    </source>
</evidence>
<dbReference type="FunFam" id="1.20.1250.20:FF:001511">
    <property type="entry name" value="Solute carrier family 2, facilitated glucose transporter member 5"/>
    <property type="match status" value="1"/>
</dbReference>
<evidence type="ECO:0000256" key="4">
    <source>
        <dbReference type="ARBA" id="ARBA00022692"/>
    </source>
</evidence>
<dbReference type="InterPro" id="IPR036259">
    <property type="entry name" value="MFS_trans_sf"/>
</dbReference>
<dbReference type="PROSITE" id="PS00216">
    <property type="entry name" value="SUGAR_TRANSPORT_1"/>
    <property type="match status" value="1"/>
</dbReference>
<dbReference type="GO" id="GO:1990539">
    <property type="term" value="P:fructose import across plasma membrane"/>
    <property type="evidence" value="ECO:0007669"/>
    <property type="project" value="UniProtKB-ARBA"/>
</dbReference>
<dbReference type="PRINTS" id="PR00171">
    <property type="entry name" value="SUGRTRNSPORT"/>
</dbReference>
<feature type="transmembrane region" description="Helical" evidence="8">
    <location>
        <begin position="298"/>
        <end position="315"/>
    </location>
</feature>
<reference evidence="11" key="3">
    <citation type="submission" date="2015-06" db="UniProtKB">
        <authorList>
            <consortium name="EnsemblMetazoa"/>
        </authorList>
    </citation>
    <scope>IDENTIFICATION</scope>
</reference>
<dbReference type="STRING" id="283909.N1PBE6"/>
<dbReference type="EMBL" id="AMQN01000059">
    <property type="status" value="NOT_ANNOTATED_CDS"/>
    <property type="molecule type" value="Genomic_DNA"/>
</dbReference>
<dbReference type="SUPFAM" id="SSF103473">
    <property type="entry name" value="MFS general substrate transporter"/>
    <property type="match status" value="1"/>
</dbReference>
<dbReference type="InterPro" id="IPR020846">
    <property type="entry name" value="MFS_dom"/>
</dbReference>
<dbReference type="PROSITE" id="PS00217">
    <property type="entry name" value="SUGAR_TRANSPORT_2"/>
    <property type="match status" value="1"/>
</dbReference>
<sequence length="461" mass="49927">MSVMGMFQFGYNTTVINAPDGLIKAFFNESHLNRYGTPMPEATIDILWSVAVAITAVGGCIGGLLGAEWANRLGRKRGMFFNTFSGLVAALLMSLSKPAHSYEMLIIGRLVIGFHCGLYTGLVPVYNAEVSPPSIRGSVGTINQLAVTLGLLIAQVLGLQDTLGTAELWPVLLGLAAFAPVVQIIGLSFCPESPRYLLLSMQEEVAAVQSLKDLRCGSDVQAELTEMYKEQQSNSDLDEHKVGVLGLLKDPSLRMPLLVAVVMHLSQQLSGINCIFYYSSALFERIGLSVVDANYASLAVGGIMVVMTIVSIPLMDRAGRRALHLVGLAGMFFSSIVFTVCFNVAVKATEKNRTLEVTSIVFALMIVVFFAIGPGSIPWMIVAELFSQGPRTSAVAVGVVVNWLSNFAVGISFISLLNATGELVFVPFTCFLFVFFVFLWCFLPETKGKTFEEISALFNKH</sequence>
<dbReference type="InterPro" id="IPR005829">
    <property type="entry name" value="Sugar_transporter_CS"/>
</dbReference>
<evidence type="ECO:0000256" key="7">
    <source>
        <dbReference type="RuleBase" id="RU003346"/>
    </source>
</evidence>
<dbReference type="Gene3D" id="1.20.1250.20">
    <property type="entry name" value="MFS general substrate transporter like domains"/>
    <property type="match status" value="1"/>
</dbReference>
<keyword evidence="2 7" id="KW-0813">Transport</keyword>
<keyword evidence="6 8" id="KW-0472">Membrane</keyword>
<dbReference type="OMA" id="HMGEYDP"/>
<dbReference type="HOGENOM" id="CLU_001265_30_5_1"/>
<dbReference type="EnsemblMetazoa" id="CapteT161693">
    <property type="protein sequence ID" value="CapteP161693"/>
    <property type="gene ID" value="CapteG161693"/>
</dbReference>
<dbReference type="GO" id="GO:0005886">
    <property type="term" value="C:plasma membrane"/>
    <property type="evidence" value="ECO:0007669"/>
    <property type="project" value="UniProtKB-SubCell"/>
</dbReference>
<dbReference type="PANTHER" id="PTHR23503:SF128">
    <property type="entry name" value="GLUCOSE TRANSPORTER TYPE 1"/>
    <property type="match status" value="1"/>
</dbReference>
<feature type="transmembrane region" description="Helical" evidence="8">
    <location>
        <begin position="357"/>
        <end position="382"/>
    </location>
</feature>
<dbReference type="OrthoDB" id="4540492at2759"/>
<evidence type="ECO:0000256" key="6">
    <source>
        <dbReference type="ARBA" id="ARBA00023136"/>
    </source>
</evidence>
<dbReference type="Pfam" id="PF00083">
    <property type="entry name" value="Sugar_tr"/>
    <property type="match status" value="1"/>
</dbReference>
<feature type="transmembrane region" description="Helical" evidence="8">
    <location>
        <begin position="102"/>
        <end position="126"/>
    </location>
</feature>
<keyword evidence="5 8" id="KW-1133">Transmembrane helix</keyword>
<evidence type="ECO:0000313" key="11">
    <source>
        <dbReference type="EnsemblMetazoa" id="CapteP161693"/>
    </source>
</evidence>
<comment type="similarity">
    <text evidence="7">Belongs to the major facilitator superfamily. Sugar transporter (TC 2.A.1.1) family.</text>
</comment>
<evidence type="ECO:0000256" key="3">
    <source>
        <dbReference type="ARBA" id="ARBA00022475"/>
    </source>
</evidence>
<dbReference type="NCBIfam" id="TIGR00879">
    <property type="entry name" value="SP"/>
    <property type="match status" value="1"/>
</dbReference>
<evidence type="ECO:0000259" key="9">
    <source>
        <dbReference type="PROSITE" id="PS50850"/>
    </source>
</evidence>
<keyword evidence="4 8" id="KW-0812">Transmembrane</keyword>
<protein>
    <recommendedName>
        <fullName evidence="9">Major facilitator superfamily (MFS) profile domain-containing protein</fullName>
    </recommendedName>
</protein>
<evidence type="ECO:0000256" key="5">
    <source>
        <dbReference type="ARBA" id="ARBA00022989"/>
    </source>
</evidence>
<feature type="transmembrane region" description="Helical" evidence="8">
    <location>
        <begin position="46"/>
        <end position="67"/>
    </location>
</feature>
<dbReference type="EMBL" id="KB291798">
    <property type="protein sequence ID" value="ELU18919.1"/>
    <property type="molecule type" value="Genomic_DNA"/>
</dbReference>
<dbReference type="InterPro" id="IPR003663">
    <property type="entry name" value="Sugar/inositol_transpt"/>
</dbReference>
<accession>N1PBE6</accession>
<feature type="transmembrane region" description="Helical" evidence="8">
    <location>
        <begin position="138"/>
        <end position="157"/>
    </location>
</feature>
<name>N1PBE6_CAPTE</name>
<dbReference type="GO" id="GO:0005353">
    <property type="term" value="F:fructose transmembrane transporter activity"/>
    <property type="evidence" value="ECO:0007669"/>
    <property type="project" value="UniProtKB-ARBA"/>
</dbReference>